<organism evidence="9">
    <name type="scientific">Candidatus Kentrum sp. DK</name>
    <dbReference type="NCBI Taxonomy" id="2126562"/>
    <lineage>
        <taxon>Bacteria</taxon>
        <taxon>Pseudomonadati</taxon>
        <taxon>Pseudomonadota</taxon>
        <taxon>Gammaproteobacteria</taxon>
        <taxon>Candidatus Kentrum</taxon>
    </lineage>
</organism>
<evidence type="ECO:0000313" key="10">
    <source>
        <dbReference type="EMBL" id="VFJ67350.1"/>
    </source>
</evidence>
<proteinExistence type="inferred from homology"/>
<evidence type="ECO:0000256" key="4">
    <source>
        <dbReference type="ARBA" id="ARBA00022692"/>
    </source>
</evidence>
<dbReference type="Gene3D" id="3.30.420.270">
    <property type="match status" value="1"/>
</dbReference>
<dbReference type="AlphaFoldDB" id="A0A450T6H1"/>
<evidence type="ECO:0000256" key="3">
    <source>
        <dbReference type="ARBA" id="ARBA00022475"/>
    </source>
</evidence>
<protein>
    <submittedName>
        <fullName evidence="9">Biopolymer transport protein ExbD</fullName>
    </submittedName>
</protein>
<dbReference type="EMBL" id="CAADEX010000110">
    <property type="protein sequence ID" value="VFJ62440.1"/>
    <property type="molecule type" value="Genomic_DNA"/>
</dbReference>
<evidence type="ECO:0000256" key="2">
    <source>
        <dbReference type="ARBA" id="ARBA00005811"/>
    </source>
</evidence>
<name>A0A450T6H1_9GAMM</name>
<dbReference type="EMBL" id="CAADEY010000164">
    <property type="protein sequence ID" value="VFJ67350.1"/>
    <property type="molecule type" value="Genomic_DNA"/>
</dbReference>
<keyword evidence="5 8" id="KW-1133">Transmembrane helix</keyword>
<comment type="similarity">
    <text evidence="2 7">Belongs to the ExbD/TolR family.</text>
</comment>
<feature type="transmembrane region" description="Helical" evidence="8">
    <location>
        <begin position="12"/>
        <end position="32"/>
    </location>
</feature>
<dbReference type="GO" id="GO:0005886">
    <property type="term" value="C:plasma membrane"/>
    <property type="evidence" value="ECO:0007669"/>
    <property type="project" value="UniProtKB-SubCell"/>
</dbReference>
<dbReference type="PANTHER" id="PTHR30558">
    <property type="entry name" value="EXBD MEMBRANE COMPONENT OF PMF-DRIVEN MACROMOLECULE IMPORT SYSTEM"/>
    <property type="match status" value="1"/>
</dbReference>
<accession>A0A450T6H1</accession>
<evidence type="ECO:0000256" key="8">
    <source>
        <dbReference type="SAM" id="Phobius"/>
    </source>
</evidence>
<evidence type="ECO:0000313" key="9">
    <source>
        <dbReference type="EMBL" id="VFJ62440.1"/>
    </source>
</evidence>
<dbReference type="InterPro" id="IPR003400">
    <property type="entry name" value="ExbD"/>
</dbReference>
<gene>
    <name evidence="9" type="ORF">BECKDK2373B_GA0170837_111013</name>
    <name evidence="10" type="ORF">BECKDK2373C_GA0170839_11644</name>
</gene>
<evidence type="ECO:0000256" key="5">
    <source>
        <dbReference type="ARBA" id="ARBA00022989"/>
    </source>
</evidence>
<dbReference type="Pfam" id="PF02472">
    <property type="entry name" value="ExbD"/>
    <property type="match status" value="1"/>
</dbReference>
<reference evidence="9" key="1">
    <citation type="submission" date="2019-02" db="EMBL/GenBank/DDBJ databases">
        <authorList>
            <person name="Gruber-Vodicka R. H."/>
            <person name="Seah K. B. B."/>
        </authorList>
    </citation>
    <scope>NUCLEOTIDE SEQUENCE</scope>
    <source>
        <strain evidence="10">BECK_DK161</strain>
        <strain evidence="9">BECK_DK47</strain>
    </source>
</reference>
<sequence>MNLRRARIREEPNVTLTPLIDVVFLLLIFFMVSTTFERNSELAIELPEAATEAKPSKEVTVEVSIDAEGRYYVDDRMLINKKRETIRRALTKASDIRRSLTKTSDDKFPPLILTADERTPYQSVVTFMDVARQLGFSQLRFATQLVEGP</sequence>
<dbReference type="GO" id="GO:0015031">
    <property type="term" value="P:protein transport"/>
    <property type="evidence" value="ECO:0007669"/>
    <property type="project" value="UniProtKB-KW"/>
</dbReference>
<keyword evidence="4 7" id="KW-0812">Transmembrane</keyword>
<keyword evidence="7" id="KW-0653">Protein transport</keyword>
<dbReference type="PANTHER" id="PTHR30558:SF3">
    <property type="entry name" value="BIOPOLYMER TRANSPORT PROTEIN EXBD-RELATED"/>
    <property type="match status" value="1"/>
</dbReference>
<comment type="subcellular location">
    <subcellularLocation>
        <location evidence="1">Cell membrane</location>
        <topology evidence="1">Single-pass membrane protein</topology>
    </subcellularLocation>
    <subcellularLocation>
        <location evidence="7">Cell membrane</location>
        <topology evidence="7">Single-pass type II membrane protein</topology>
    </subcellularLocation>
</comment>
<keyword evidence="3" id="KW-1003">Cell membrane</keyword>
<keyword evidence="7" id="KW-0813">Transport</keyword>
<evidence type="ECO:0000256" key="7">
    <source>
        <dbReference type="RuleBase" id="RU003879"/>
    </source>
</evidence>
<dbReference type="GO" id="GO:0022857">
    <property type="term" value="F:transmembrane transporter activity"/>
    <property type="evidence" value="ECO:0007669"/>
    <property type="project" value="InterPro"/>
</dbReference>
<evidence type="ECO:0000256" key="1">
    <source>
        <dbReference type="ARBA" id="ARBA00004162"/>
    </source>
</evidence>
<keyword evidence="6 8" id="KW-0472">Membrane</keyword>
<evidence type="ECO:0000256" key="6">
    <source>
        <dbReference type="ARBA" id="ARBA00023136"/>
    </source>
</evidence>